<reference evidence="2 3" key="1">
    <citation type="submission" date="2022-10" db="EMBL/GenBank/DDBJ databases">
        <title>Aestuariibacter sp. AA17 isolated from Montipora capitata coral fragment.</title>
        <authorList>
            <person name="Emsley S.A."/>
            <person name="Pfannmuller K.M."/>
            <person name="Loughran R.M."/>
            <person name="Shlafstein M."/>
            <person name="Papke E."/>
            <person name="Saw J.H."/>
            <person name="Ushijima B."/>
            <person name="Videau P."/>
        </authorList>
    </citation>
    <scope>NUCLEOTIDE SEQUENCE [LARGE SCALE GENOMIC DNA]</scope>
    <source>
        <strain evidence="2 3">AA17</strain>
    </source>
</reference>
<evidence type="ECO:0000313" key="3">
    <source>
        <dbReference type="Proteomes" id="UP001652504"/>
    </source>
</evidence>
<gene>
    <name evidence="2" type="ORF">OE749_17390</name>
</gene>
<feature type="transmembrane region" description="Helical" evidence="1">
    <location>
        <begin position="7"/>
        <end position="29"/>
    </location>
</feature>
<evidence type="ECO:0000256" key="1">
    <source>
        <dbReference type="SAM" id="Phobius"/>
    </source>
</evidence>
<organism evidence="2 3">
    <name type="scientific">Fluctibacter corallii</name>
    <dbReference type="NCBI Taxonomy" id="2984329"/>
    <lineage>
        <taxon>Bacteria</taxon>
        <taxon>Pseudomonadati</taxon>
        <taxon>Pseudomonadota</taxon>
        <taxon>Gammaproteobacteria</taxon>
        <taxon>Alteromonadales</taxon>
        <taxon>Alteromonadaceae</taxon>
        <taxon>Fluctibacter</taxon>
    </lineage>
</organism>
<evidence type="ECO:0000313" key="2">
    <source>
        <dbReference type="EMBL" id="MCV2886473.1"/>
    </source>
</evidence>
<keyword evidence="1" id="KW-0812">Transmembrane</keyword>
<keyword evidence="3" id="KW-1185">Reference proteome</keyword>
<sequence>MQEFIVLLVKLLVSIAVAAIVILFLFVYFTSIDEAHQHGQHYGFRIGDSKSKVYSKMSQNLSRIYKKDTTDKYRVNLFDENQMEPKRIHSDFGLGDKKEFDLSDKWVVLFDSKFFFDNVTLIFCDKKLCAVKRQRHFLEYP</sequence>
<name>A0ABT3ACU4_9ALTE</name>
<dbReference type="Proteomes" id="UP001652504">
    <property type="component" value="Unassembled WGS sequence"/>
</dbReference>
<dbReference type="EMBL" id="JAOWKX010000011">
    <property type="protein sequence ID" value="MCV2886473.1"/>
    <property type="molecule type" value="Genomic_DNA"/>
</dbReference>
<proteinExistence type="predicted"/>
<keyword evidence="1" id="KW-1133">Transmembrane helix</keyword>
<comment type="caution">
    <text evidence="2">The sequence shown here is derived from an EMBL/GenBank/DDBJ whole genome shotgun (WGS) entry which is preliminary data.</text>
</comment>
<protein>
    <submittedName>
        <fullName evidence="2">Uncharacterized protein</fullName>
    </submittedName>
</protein>
<dbReference type="RefSeq" id="WP_263713760.1">
    <property type="nucleotide sequence ID" value="NZ_JAOWKX010000011.1"/>
</dbReference>
<keyword evidence="1" id="KW-0472">Membrane</keyword>
<accession>A0ABT3ACU4</accession>